<reference evidence="2" key="1">
    <citation type="journal article" date="2014" name="Science">
        <title>Ancient hybridizations among the ancestral genomes of bread wheat.</title>
        <authorList>
            <consortium name="International Wheat Genome Sequencing Consortium,"/>
            <person name="Marcussen T."/>
            <person name="Sandve S.R."/>
            <person name="Heier L."/>
            <person name="Spannagl M."/>
            <person name="Pfeifer M."/>
            <person name="Jakobsen K.S."/>
            <person name="Wulff B.B."/>
            <person name="Steuernagel B."/>
            <person name="Mayer K.F."/>
            <person name="Olsen O.A."/>
        </authorList>
    </citation>
    <scope>NUCLEOTIDE SEQUENCE [LARGE SCALE GENOMIC DNA]</scope>
    <source>
        <strain evidence="2">cv. AL8/78</strain>
    </source>
</reference>
<reference evidence="2" key="2">
    <citation type="journal article" date="2017" name="Nat. Plants">
        <title>The Aegilops tauschii genome reveals multiple impacts of transposons.</title>
        <authorList>
            <person name="Zhao G."/>
            <person name="Zou C."/>
            <person name="Li K."/>
            <person name="Wang K."/>
            <person name="Li T."/>
            <person name="Gao L."/>
            <person name="Zhang X."/>
            <person name="Wang H."/>
            <person name="Yang Z."/>
            <person name="Liu X."/>
            <person name="Jiang W."/>
            <person name="Mao L."/>
            <person name="Kong X."/>
            <person name="Jiao Y."/>
            <person name="Jia J."/>
        </authorList>
    </citation>
    <scope>NUCLEOTIDE SEQUENCE [LARGE SCALE GENOMIC DNA]</scope>
    <source>
        <strain evidence="2">cv. AL8/78</strain>
    </source>
</reference>
<reference evidence="1" key="5">
    <citation type="journal article" date="2021" name="G3 (Bethesda)">
        <title>Aegilops tauschii genome assembly Aet v5.0 features greater sequence contiguity and improved annotation.</title>
        <authorList>
            <person name="Wang L."/>
            <person name="Zhu T."/>
            <person name="Rodriguez J.C."/>
            <person name="Deal K.R."/>
            <person name="Dubcovsky J."/>
            <person name="McGuire P.E."/>
            <person name="Lux T."/>
            <person name="Spannagl M."/>
            <person name="Mayer K.F.X."/>
            <person name="Baldrich P."/>
            <person name="Meyers B.C."/>
            <person name="Huo N."/>
            <person name="Gu Y.Q."/>
            <person name="Zhou H."/>
            <person name="Devos K.M."/>
            <person name="Bennetzen J.L."/>
            <person name="Unver T."/>
            <person name="Budak H."/>
            <person name="Gulick P.J."/>
            <person name="Galiba G."/>
            <person name="Kalapos B."/>
            <person name="Nelson D.R."/>
            <person name="Li P."/>
            <person name="You F.M."/>
            <person name="Luo M.C."/>
            <person name="Dvorak J."/>
        </authorList>
    </citation>
    <scope>NUCLEOTIDE SEQUENCE [LARGE SCALE GENOMIC DNA]</scope>
    <source>
        <strain evidence="1">cv. AL8/78</strain>
    </source>
</reference>
<accession>A0A453BRM9</accession>
<protein>
    <submittedName>
        <fullName evidence="1">Uncharacterized protein</fullName>
    </submittedName>
</protein>
<dbReference type="Gramene" id="AET2Gv20604600.59">
    <property type="protein sequence ID" value="AET2Gv20604600.59"/>
    <property type="gene ID" value="AET2Gv20604600"/>
</dbReference>
<dbReference type="Proteomes" id="UP000015105">
    <property type="component" value="Chromosome 2D"/>
</dbReference>
<dbReference type="EnsemblPlants" id="AET2Gv20604600.59">
    <property type="protein sequence ID" value="AET2Gv20604600.59"/>
    <property type="gene ID" value="AET2Gv20604600"/>
</dbReference>
<name>A0A453BRM9_AEGTS</name>
<reference evidence="1" key="4">
    <citation type="submission" date="2019-03" db="UniProtKB">
        <authorList>
            <consortium name="EnsemblPlants"/>
        </authorList>
    </citation>
    <scope>IDENTIFICATION</scope>
</reference>
<dbReference type="AlphaFoldDB" id="A0A453BRM9"/>
<organism evidence="1 2">
    <name type="scientific">Aegilops tauschii subsp. strangulata</name>
    <name type="common">Goatgrass</name>
    <dbReference type="NCBI Taxonomy" id="200361"/>
    <lineage>
        <taxon>Eukaryota</taxon>
        <taxon>Viridiplantae</taxon>
        <taxon>Streptophyta</taxon>
        <taxon>Embryophyta</taxon>
        <taxon>Tracheophyta</taxon>
        <taxon>Spermatophyta</taxon>
        <taxon>Magnoliopsida</taxon>
        <taxon>Liliopsida</taxon>
        <taxon>Poales</taxon>
        <taxon>Poaceae</taxon>
        <taxon>BOP clade</taxon>
        <taxon>Pooideae</taxon>
        <taxon>Triticodae</taxon>
        <taxon>Triticeae</taxon>
        <taxon>Triticinae</taxon>
        <taxon>Aegilops</taxon>
    </lineage>
</organism>
<sequence length="74" mass="8682">TNGVLDDLQSRIKRLERWNTINMGFMDYTTVCSCWVFTIPEKTSLTSHKIDSSKPRQDFSLFPDVLAWLMNRII</sequence>
<evidence type="ECO:0000313" key="1">
    <source>
        <dbReference type="EnsemblPlants" id="AET2Gv20604600.59"/>
    </source>
</evidence>
<proteinExistence type="predicted"/>
<keyword evidence="2" id="KW-1185">Reference proteome</keyword>
<evidence type="ECO:0000313" key="2">
    <source>
        <dbReference type="Proteomes" id="UP000015105"/>
    </source>
</evidence>
<reference evidence="1" key="3">
    <citation type="journal article" date="2017" name="Nature">
        <title>Genome sequence of the progenitor of the wheat D genome Aegilops tauschii.</title>
        <authorList>
            <person name="Luo M.C."/>
            <person name="Gu Y.Q."/>
            <person name="Puiu D."/>
            <person name="Wang H."/>
            <person name="Twardziok S.O."/>
            <person name="Deal K.R."/>
            <person name="Huo N."/>
            <person name="Zhu T."/>
            <person name="Wang L."/>
            <person name="Wang Y."/>
            <person name="McGuire P.E."/>
            <person name="Liu S."/>
            <person name="Long H."/>
            <person name="Ramasamy R.K."/>
            <person name="Rodriguez J.C."/>
            <person name="Van S.L."/>
            <person name="Yuan L."/>
            <person name="Wang Z."/>
            <person name="Xia Z."/>
            <person name="Xiao L."/>
            <person name="Anderson O.D."/>
            <person name="Ouyang S."/>
            <person name="Liang Y."/>
            <person name="Zimin A.V."/>
            <person name="Pertea G."/>
            <person name="Qi P."/>
            <person name="Bennetzen J.L."/>
            <person name="Dai X."/>
            <person name="Dawson M.W."/>
            <person name="Muller H.G."/>
            <person name="Kugler K."/>
            <person name="Rivarola-Duarte L."/>
            <person name="Spannagl M."/>
            <person name="Mayer K.F.X."/>
            <person name="Lu F.H."/>
            <person name="Bevan M.W."/>
            <person name="Leroy P."/>
            <person name="Li P."/>
            <person name="You F.M."/>
            <person name="Sun Q."/>
            <person name="Liu Z."/>
            <person name="Lyons E."/>
            <person name="Wicker T."/>
            <person name="Salzberg S.L."/>
            <person name="Devos K.M."/>
            <person name="Dvorak J."/>
        </authorList>
    </citation>
    <scope>NUCLEOTIDE SEQUENCE [LARGE SCALE GENOMIC DNA]</scope>
    <source>
        <strain evidence="1">cv. AL8/78</strain>
    </source>
</reference>